<dbReference type="Gene3D" id="2.60.120.260">
    <property type="entry name" value="Galactose-binding domain-like"/>
    <property type="match status" value="2"/>
</dbReference>
<evidence type="ECO:0000313" key="2">
    <source>
        <dbReference type="Proteomes" id="UP000664859"/>
    </source>
</evidence>
<dbReference type="Proteomes" id="UP000664859">
    <property type="component" value="Unassembled WGS sequence"/>
</dbReference>
<dbReference type="OrthoDB" id="288203at2759"/>
<dbReference type="AlphaFoldDB" id="A0A836CJK4"/>
<accession>A0A836CJK4</accession>
<keyword evidence="2" id="KW-1185">Reference proteome</keyword>
<dbReference type="EMBL" id="JAFCMP010000086">
    <property type="protein sequence ID" value="KAG5187658.1"/>
    <property type="molecule type" value="Genomic_DNA"/>
</dbReference>
<dbReference type="SUPFAM" id="SSF49785">
    <property type="entry name" value="Galactose-binding domain-like"/>
    <property type="match status" value="1"/>
</dbReference>
<reference evidence="1" key="1">
    <citation type="submission" date="2021-02" db="EMBL/GenBank/DDBJ databases">
        <title>First Annotated Genome of the Yellow-green Alga Tribonema minus.</title>
        <authorList>
            <person name="Mahan K.M."/>
        </authorList>
    </citation>
    <scope>NUCLEOTIDE SEQUENCE</scope>
    <source>
        <strain evidence="1">UTEX B ZZ1240</strain>
    </source>
</reference>
<protein>
    <submittedName>
        <fullName evidence="1">Uncharacterized protein</fullName>
    </submittedName>
</protein>
<organism evidence="1 2">
    <name type="scientific">Tribonema minus</name>
    <dbReference type="NCBI Taxonomy" id="303371"/>
    <lineage>
        <taxon>Eukaryota</taxon>
        <taxon>Sar</taxon>
        <taxon>Stramenopiles</taxon>
        <taxon>Ochrophyta</taxon>
        <taxon>PX clade</taxon>
        <taxon>Xanthophyceae</taxon>
        <taxon>Tribonematales</taxon>
        <taxon>Tribonemataceae</taxon>
        <taxon>Tribonema</taxon>
    </lineage>
</organism>
<comment type="caution">
    <text evidence="1">The sequence shown here is derived from an EMBL/GenBank/DDBJ whole genome shotgun (WGS) entry which is preliminary data.</text>
</comment>
<evidence type="ECO:0000313" key="1">
    <source>
        <dbReference type="EMBL" id="KAG5187658.1"/>
    </source>
</evidence>
<name>A0A836CJK4_9STRA</name>
<proteinExistence type="predicted"/>
<sequence>MPIGEQGRKLLETVATEYASRMSVPGGARPKALKGIALAYCETNTTTSPYYRTVMAYSCTSAGRVPYFSSPSIVYNTLPTGTATITVLAPYYDYVSSTVIGQNTNYYDTTVKNQVSSAFRGEQGVDTTTTTLQNAAATEWVQYTQAFPGGYYDVSMVASCSDTRKGKTGTVSLKVFSSPGVVAAGTATTTLSFVTTQSLSTYATKKVATNVYIPGGTMILRLTMGTGNVNIKQFSFLPPGAAADLAPAADPYKEDFAIPVTAADALPGIAYENIFIPAEIPSRAFNARSAIEWAEDMSGTVHIDAEGRATDINEGSSMVLTVDVQDNDSYQVSFSLSAAEGTGLRLALARGRAPCTPAIYSTAAGGRVDVKTFNTGSSHNFNRVQASPIALLAGEQTLTLCFIKAQSVTLGSICMADSCIN</sequence>
<dbReference type="InterPro" id="IPR008979">
    <property type="entry name" value="Galactose-bd-like_sf"/>
</dbReference>
<gene>
    <name evidence="1" type="ORF">JKP88DRAFT_288021</name>
</gene>